<keyword evidence="2 7" id="KW-0812">Transmembrane</keyword>
<gene>
    <name evidence="7 8" type="primary">tatC</name>
    <name evidence="8" type="ORF">MUN78_06335</name>
</gene>
<sequence>MAERARRPRNPEGRMSLGEHLVELRKRLMISAAAIVVALVAGWLLSDWVWEMLRRPVLDLAELGRDAQISYADISSGFDTKVQISLFIAVIIASPVWLYQIWAFLAPGLTRREKFMGVGFLAVAVPLFLGGAVAGWFVLPNIVRLMASFQPTEDTFNLNARSYLDFAIKLLLAVGVGFVMPVLLVMLNFVGVLRGMSILKSWRVAILIIVLFAAITTPAADLMSMFLLAAPIVVLYFGAAGIAILHDRRADKRRAAELAEYGIDDAPTGGGDRVQGAQ</sequence>
<evidence type="ECO:0000256" key="6">
    <source>
        <dbReference type="ARBA" id="ARBA00023136"/>
    </source>
</evidence>
<dbReference type="PANTHER" id="PTHR30371">
    <property type="entry name" value="SEC-INDEPENDENT PROTEIN TRANSLOCASE PROTEIN TATC"/>
    <property type="match status" value="1"/>
</dbReference>
<feature type="transmembrane region" description="Helical" evidence="7">
    <location>
        <begin position="117"/>
        <end position="139"/>
    </location>
</feature>
<name>A0ABY4FQ88_9MICO</name>
<keyword evidence="5 7" id="KW-0811">Translocation</keyword>
<feature type="transmembrane region" description="Helical" evidence="7">
    <location>
        <begin position="166"/>
        <end position="190"/>
    </location>
</feature>
<evidence type="ECO:0000313" key="9">
    <source>
        <dbReference type="Proteomes" id="UP000831786"/>
    </source>
</evidence>
<accession>A0ABY4FQ88</accession>
<reference evidence="8 9" key="1">
    <citation type="submission" date="2022-04" db="EMBL/GenBank/DDBJ databases">
        <title>Leucobacter sp. isolated from rhizosphere of garlic.</title>
        <authorList>
            <person name="Won M."/>
            <person name="Lee C.-M."/>
            <person name="Woen H.-Y."/>
            <person name="Kwon S.-W."/>
        </authorList>
    </citation>
    <scope>NUCLEOTIDE SEQUENCE [LARGE SCALE GENOMIC DNA]</scope>
    <source>
        <strain evidence="8 9">H21R-40</strain>
    </source>
</reference>
<dbReference type="PRINTS" id="PR01840">
    <property type="entry name" value="TATCFAMILY"/>
</dbReference>
<evidence type="ECO:0000256" key="4">
    <source>
        <dbReference type="ARBA" id="ARBA00022989"/>
    </source>
</evidence>
<feature type="transmembrane region" description="Helical" evidence="7">
    <location>
        <begin position="226"/>
        <end position="245"/>
    </location>
</feature>
<dbReference type="PANTHER" id="PTHR30371:SF0">
    <property type="entry name" value="SEC-INDEPENDENT PROTEIN TRANSLOCASE PROTEIN TATC, CHLOROPLASTIC-RELATED"/>
    <property type="match status" value="1"/>
</dbReference>
<keyword evidence="7" id="KW-1003">Cell membrane</keyword>
<comment type="subunit">
    <text evidence="7">The Tat system comprises two distinct complexes: a TatABC complex, containing multiple copies of TatA, TatB and TatC subunits, and a separate TatA complex, containing only TatA subunits. Substrates initially bind to the TatABC complex, which probably triggers association of the separate TatA complex to form the active translocon.</text>
</comment>
<proteinExistence type="inferred from homology"/>
<feature type="transmembrane region" description="Helical" evidence="7">
    <location>
        <begin position="202"/>
        <end position="220"/>
    </location>
</feature>
<evidence type="ECO:0000256" key="3">
    <source>
        <dbReference type="ARBA" id="ARBA00022927"/>
    </source>
</evidence>
<protein>
    <recommendedName>
        <fullName evidence="7">Sec-independent protein translocase protein TatC</fullName>
    </recommendedName>
</protein>
<comment type="function">
    <text evidence="7">Part of the twin-arginine translocation (Tat) system that transports large folded proteins containing a characteristic twin-arginine motif in their signal peptide across membranes. Together with TatB, TatC is part of a receptor directly interacting with Tat signal peptides.</text>
</comment>
<evidence type="ECO:0000256" key="7">
    <source>
        <dbReference type="HAMAP-Rule" id="MF_00902"/>
    </source>
</evidence>
<keyword evidence="9" id="KW-1185">Reference proteome</keyword>
<feature type="transmembrane region" description="Helical" evidence="7">
    <location>
        <begin position="84"/>
        <end position="105"/>
    </location>
</feature>
<dbReference type="Pfam" id="PF00902">
    <property type="entry name" value="TatC"/>
    <property type="match status" value="1"/>
</dbReference>
<dbReference type="NCBIfam" id="TIGR00945">
    <property type="entry name" value="tatC"/>
    <property type="match status" value="1"/>
</dbReference>
<evidence type="ECO:0000313" key="8">
    <source>
        <dbReference type="EMBL" id="UOQ58448.1"/>
    </source>
</evidence>
<keyword evidence="4 7" id="KW-1133">Transmembrane helix</keyword>
<keyword evidence="3 7" id="KW-0653">Protein transport</keyword>
<organism evidence="8 9">
    <name type="scientific">Leucobacter allii</name>
    <dbReference type="NCBI Taxonomy" id="2932247"/>
    <lineage>
        <taxon>Bacteria</taxon>
        <taxon>Bacillati</taxon>
        <taxon>Actinomycetota</taxon>
        <taxon>Actinomycetes</taxon>
        <taxon>Micrococcales</taxon>
        <taxon>Microbacteriaceae</taxon>
        <taxon>Leucobacter</taxon>
    </lineage>
</organism>
<evidence type="ECO:0000256" key="2">
    <source>
        <dbReference type="ARBA" id="ARBA00022692"/>
    </source>
</evidence>
<comment type="similarity">
    <text evidence="7">Belongs to the TatC family.</text>
</comment>
<evidence type="ECO:0000256" key="1">
    <source>
        <dbReference type="ARBA" id="ARBA00004141"/>
    </source>
</evidence>
<dbReference type="EMBL" id="CP095045">
    <property type="protein sequence ID" value="UOQ58448.1"/>
    <property type="molecule type" value="Genomic_DNA"/>
</dbReference>
<dbReference type="InterPro" id="IPR002033">
    <property type="entry name" value="TatC"/>
</dbReference>
<keyword evidence="7" id="KW-0813">Transport</keyword>
<feature type="transmembrane region" description="Helical" evidence="7">
    <location>
        <begin position="28"/>
        <end position="46"/>
    </location>
</feature>
<comment type="subcellular location">
    <subcellularLocation>
        <location evidence="7">Cell membrane</location>
        <topology evidence="7">Multi-pass membrane protein</topology>
    </subcellularLocation>
    <subcellularLocation>
        <location evidence="1">Membrane</location>
        <topology evidence="1">Multi-pass membrane protein</topology>
    </subcellularLocation>
</comment>
<keyword evidence="6 7" id="KW-0472">Membrane</keyword>
<dbReference type="RefSeq" id="WP_244729494.1">
    <property type="nucleotide sequence ID" value="NZ_CP095045.1"/>
</dbReference>
<evidence type="ECO:0000256" key="5">
    <source>
        <dbReference type="ARBA" id="ARBA00023010"/>
    </source>
</evidence>
<dbReference type="Proteomes" id="UP000831786">
    <property type="component" value="Chromosome"/>
</dbReference>
<dbReference type="HAMAP" id="MF_00902">
    <property type="entry name" value="TatC"/>
    <property type="match status" value="1"/>
</dbReference>